<dbReference type="KEGG" id="sdyn:Mal52_21780"/>
<protein>
    <submittedName>
        <fullName evidence="1">Uncharacterized protein</fullName>
    </submittedName>
</protein>
<name>A0A517ZMJ0_9PLAN</name>
<dbReference type="RefSeq" id="WP_231962592.1">
    <property type="nucleotide sequence ID" value="NZ_CP036276.1"/>
</dbReference>
<sequence>MCNHGPAVDGVTRRQEPTVDGLPFLTYIQPLEGIRQLLGID</sequence>
<dbReference type="EMBL" id="CP036276">
    <property type="protein sequence ID" value="QDU43702.1"/>
    <property type="molecule type" value="Genomic_DNA"/>
</dbReference>
<reference evidence="1 2" key="1">
    <citation type="submission" date="2019-02" db="EMBL/GenBank/DDBJ databases">
        <title>Deep-cultivation of Planctomycetes and their phenomic and genomic characterization uncovers novel biology.</title>
        <authorList>
            <person name="Wiegand S."/>
            <person name="Jogler M."/>
            <person name="Boedeker C."/>
            <person name="Pinto D."/>
            <person name="Vollmers J."/>
            <person name="Rivas-Marin E."/>
            <person name="Kohn T."/>
            <person name="Peeters S.H."/>
            <person name="Heuer A."/>
            <person name="Rast P."/>
            <person name="Oberbeckmann S."/>
            <person name="Bunk B."/>
            <person name="Jeske O."/>
            <person name="Meyerdierks A."/>
            <person name="Storesund J.E."/>
            <person name="Kallscheuer N."/>
            <person name="Luecker S."/>
            <person name="Lage O.M."/>
            <person name="Pohl T."/>
            <person name="Merkel B.J."/>
            <person name="Hornburger P."/>
            <person name="Mueller R.-W."/>
            <person name="Bruemmer F."/>
            <person name="Labrenz M."/>
            <person name="Spormann A.M."/>
            <person name="Op den Camp H."/>
            <person name="Overmann J."/>
            <person name="Amann R."/>
            <person name="Jetten M.S.M."/>
            <person name="Mascher T."/>
            <person name="Medema M.H."/>
            <person name="Devos D.P."/>
            <person name="Kaster A.-K."/>
            <person name="Ovreas L."/>
            <person name="Rohde M."/>
            <person name="Galperin M.Y."/>
            <person name="Jogler C."/>
        </authorList>
    </citation>
    <scope>NUCLEOTIDE SEQUENCE [LARGE SCALE GENOMIC DNA]</scope>
    <source>
        <strain evidence="1 2">Mal52</strain>
    </source>
</reference>
<dbReference type="AlphaFoldDB" id="A0A517ZMJ0"/>
<organism evidence="1 2">
    <name type="scientific">Symmachiella dynata</name>
    <dbReference type="NCBI Taxonomy" id="2527995"/>
    <lineage>
        <taxon>Bacteria</taxon>
        <taxon>Pseudomonadati</taxon>
        <taxon>Planctomycetota</taxon>
        <taxon>Planctomycetia</taxon>
        <taxon>Planctomycetales</taxon>
        <taxon>Planctomycetaceae</taxon>
        <taxon>Symmachiella</taxon>
    </lineage>
</organism>
<accession>A0A517ZMJ0</accession>
<evidence type="ECO:0000313" key="2">
    <source>
        <dbReference type="Proteomes" id="UP000319383"/>
    </source>
</evidence>
<proteinExistence type="predicted"/>
<gene>
    <name evidence="1" type="ORF">Mal52_21780</name>
</gene>
<dbReference type="Proteomes" id="UP000319383">
    <property type="component" value="Chromosome"/>
</dbReference>
<keyword evidence="2" id="KW-1185">Reference proteome</keyword>
<evidence type="ECO:0000313" key="1">
    <source>
        <dbReference type="EMBL" id="QDU43702.1"/>
    </source>
</evidence>